<keyword evidence="1" id="KW-0238">DNA-binding</keyword>
<dbReference type="Gene3D" id="1.10.150.130">
    <property type="match status" value="1"/>
</dbReference>
<proteinExistence type="predicted"/>
<organism evidence="2 4">
    <name type="scientific">Candidatus Williamhamiltonella defendens</name>
    <dbReference type="NCBI Taxonomy" id="138072"/>
    <lineage>
        <taxon>Bacteria</taxon>
        <taxon>Pseudomonadati</taxon>
        <taxon>Pseudomonadota</taxon>
        <taxon>Gammaproteobacteria</taxon>
        <taxon>Enterobacterales</taxon>
        <taxon>Enterobacteriaceae</taxon>
        <taxon>aphid secondary symbionts</taxon>
        <taxon>Candidatus Williamhamiltonella</taxon>
    </lineage>
</organism>
<dbReference type="Proteomes" id="UP000230008">
    <property type="component" value="Chromosome"/>
</dbReference>
<dbReference type="InterPro" id="IPR011010">
    <property type="entry name" value="DNA_brk_join_enz"/>
</dbReference>
<name>A0A2D3T1T6_9ENTR</name>
<dbReference type="GO" id="GO:0003677">
    <property type="term" value="F:DNA binding"/>
    <property type="evidence" value="ECO:0007669"/>
    <property type="project" value="UniProtKB-KW"/>
</dbReference>
<evidence type="ECO:0000313" key="2">
    <source>
        <dbReference type="EMBL" id="ATW29765.1"/>
    </source>
</evidence>
<dbReference type="InterPro" id="IPR010998">
    <property type="entry name" value="Integrase_recombinase_N"/>
</dbReference>
<reference evidence="4" key="2">
    <citation type="submission" date="2017-11" db="EMBL/GenBank/DDBJ databases">
        <title>PacBio sequencing of new strain of the secondary endosymbiont Candidatus Hamiltonella defensa.</title>
        <authorList>
            <person name="Strand M.R."/>
            <person name="Oliver K."/>
        </authorList>
    </citation>
    <scope>NUCLEOTIDE SEQUENCE [LARGE SCALE GENOMIC DNA]</scope>
    <source>
        <strain evidence="4">A2C</strain>
    </source>
</reference>
<dbReference type="RefSeq" id="WP_100103227.1">
    <property type="nucleotide sequence ID" value="NZ_CAWNMT010000001.1"/>
</dbReference>
<sequence>MSDASLRCKEQAQKLQQGQPITSPYASLKTLFKNYITDQRLRGKRSHEKTDNRLKQVLGSHHINLDTSARDITPEHIKNVLAEFIERGVLAGVNKVRANLHAVFNFGLFSDNDPAKLKGKILYVINKK</sequence>
<gene>
    <name evidence="2" type="ORF">BJP41_04760</name>
    <name evidence="3" type="ORF">BJP41_04835</name>
</gene>
<evidence type="ECO:0000313" key="3">
    <source>
        <dbReference type="EMBL" id="ATW29774.1"/>
    </source>
</evidence>
<dbReference type="AlphaFoldDB" id="A0A2D3T1T6"/>
<evidence type="ECO:0000313" key="4">
    <source>
        <dbReference type="Proteomes" id="UP000230008"/>
    </source>
</evidence>
<dbReference type="EMBL" id="CP017606">
    <property type="protein sequence ID" value="ATW29765.1"/>
    <property type="molecule type" value="Genomic_DNA"/>
</dbReference>
<protein>
    <recommendedName>
        <fullName evidence="5">Core-binding (CB) domain-containing protein</fullName>
    </recommendedName>
</protein>
<evidence type="ECO:0008006" key="5">
    <source>
        <dbReference type="Google" id="ProtNLM"/>
    </source>
</evidence>
<reference evidence="4" key="1">
    <citation type="submission" date="2016-10" db="EMBL/GenBank/DDBJ databases">
        <authorList>
            <person name="Chevignon G."/>
        </authorList>
    </citation>
    <scope>NUCLEOTIDE SEQUENCE [LARGE SCALE GENOMIC DNA]</scope>
    <source>
        <strain evidence="4">A2C</strain>
    </source>
</reference>
<dbReference type="SUPFAM" id="SSF56349">
    <property type="entry name" value="DNA breaking-rejoining enzymes"/>
    <property type="match status" value="1"/>
</dbReference>
<accession>A0A2D3T1T6</accession>
<dbReference type="EMBL" id="CP017606">
    <property type="protein sequence ID" value="ATW29774.1"/>
    <property type="molecule type" value="Genomic_DNA"/>
</dbReference>
<reference evidence="2" key="3">
    <citation type="journal article" date="2018" name="Genome Biol. Evol.">
        <title>Culture-Facilitated Comparative Genomics of the Facultative Symbiont Hamiltonella defensa.</title>
        <authorList>
            <person name="Chevignon G."/>
            <person name="Boyd B.M."/>
            <person name="Brandt J.W."/>
            <person name="Oliver K.M."/>
            <person name="Strand M.R."/>
        </authorList>
    </citation>
    <scope>NUCLEOTIDE SEQUENCE</scope>
    <source>
        <strain evidence="2">A2C</strain>
    </source>
</reference>
<evidence type="ECO:0000256" key="1">
    <source>
        <dbReference type="ARBA" id="ARBA00023125"/>
    </source>
</evidence>